<dbReference type="Pfam" id="PF01553">
    <property type="entry name" value="Acyltransferase"/>
    <property type="match status" value="1"/>
</dbReference>
<protein>
    <submittedName>
        <fullName evidence="6">1-acyl-sn-glycerol-3-phosphate acyltransferase</fullName>
        <ecNumber evidence="6">2.3.1.51</ecNumber>
    </submittedName>
</protein>
<name>A0A7Z0VQE0_9GAMM</name>
<keyword evidence="4" id="KW-0472">Membrane</keyword>
<keyword evidence="4" id="KW-0812">Transmembrane</keyword>
<dbReference type="Proteomes" id="UP000094769">
    <property type="component" value="Unassembled WGS sequence"/>
</dbReference>
<comment type="caution">
    <text evidence="6">The sequence shown here is derived from an EMBL/GenBank/DDBJ whole genome shotgun (WGS) entry which is preliminary data.</text>
</comment>
<proteinExistence type="predicted"/>
<dbReference type="EC" id="2.3.1.51" evidence="6"/>
<dbReference type="RefSeq" id="WP_069121011.1">
    <property type="nucleotide sequence ID" value="NZ_MARB01000002.1"/>
</dbReference>
<evidence type="ECO:0000313" key="6">
    <source>
        <dbReference type="EMBL" id="ODJ89269.1"/>
    </source>
</evidence>
<evidence type="ECO:0000256" key="2">
    <source>
        <dbReference type="ARBA" id="ARBA00022679"/>
    </source>
</evidence>
<dbReference type="GO" id="GO:0006654">
    <property type="term" value="P:phosphatidic acid biosynthetic process"/>
    <property type="evidence" value="ECO:0007669"/>
    <property type="project" value="TreeGrafter"/>
</dbReference>
<dbReference type="PANTHER" id="PTHR10434:SF40">
    <property type="entry name" value="1-ACYL-SN-GLYCEROL-3-PHOSPHATE ACYLTRANSFERASE"/>
    <property type="match status" value="1"/>
</dbReference>
<feature type="transmembrane region" description="Helical" evidence="4">
    <location>
        <begin position="7"/>
        <end position="31"/>
    </location>
</feature>
<dbReference type="SMART" id="SM00563">
    <property type="entry name" value="PlsC"/>
    <property type="match status" value="1"/>
</dbReference>
<organism evidence="6 7">
    <name type="scientific">Candidatus Thiodiazotropha endolucinida</name>
    <dbReference type="NCBI Taxonomy" id="1655433"/>
    <lineage>
        <taxon>Bacteria</taxon>
        <taxon>Pseudomonadati</taxon>
        <taxon>Pseudomonadota</taxon>
        <taxon>Gammaproteobacteria</taxon>
        <taxon>Chromatiales</taxon>
        <taxon>Sedimenticolaceae</taxon>
        <taxon>Candidatus Thiodiazotropha</taxon>
    </lineage>
</organism>
<reference evidence="6 7" key="1">
    <citation type="submission" date="2016-06" db="EMBL/GenBank/DDBJ databases">
        <title>Genome sequence of endosymbiont of Candidatus Endolucinida thiodiazotropha.</title>
        <authorList>
            <person name="Poehlein A."/>
            <person name="Koenig S."/>
            <person name="Heiden S.E."/>
            <person name="Thuermer A."/>
            <person name="Voget S."/>
            <person name="Daniel R."/>
            <person name="Markert S."/>
            <person name="Gros O."/>
            <person name="Schweder T."/>
        </authorList>
    </citation>
    <scope>NUCLEOTIDE SEQUENCE [LARGE SCALE GENOMIC DNA]</scope>
    <source>
        <strain evidence="6 7">COS</strain>
    </source>
</reference>
<evidence type="ECO:0000256" key="1">
    <source>
        <dbReference type="ARBA" id="ARBA00005189"/>
    </source>
</evidence>
<sequence>MILFKSILYFVLLLISTITIATVGTLIGWALPENGIHRFDHAWSRINLWGLEHICGLKYRLQGEENIPEGSCIIFAKHQSAWETIALISLIPGPKSWVLKRELLFVPFMGWVMYYFKPIAIDRKSGRKAVEQIIEQGTERLQSGKNVFVFPEGTRVAPGTRKRYGIGGALLAENSGYPVLPVAHNAGVFWRRRDIRKYPGTIDVRIGPLIQTKGLSAAKINQAAEEWIESTVEHLPQSRG</sequence>
<dbReference type="EMBL" id="MARB01000002">
    <property type="protein sequence ID" value="ODJ89269.1"/>
    <property type="molecule type" value="Genomic_DNA"/>
</dbReference>
<dbReference type="InterPro" id="IPR002123">
    <property type="entry name" value="Plipid/glycerol_acylTrfase"/>
</dbReference>
<evidence type="ECO:0000256" key="3">
    <source>
        <dbReference type="ARBA" id="ARBA00023315"/>
    </source>
</evidence>
<dbReference type="GO" id="GO:0003841">
    <property type="term" value="F:1-acylglycerol-3-phosphate O-acyltransferase activity"/>
    <property type="evidence" value="ECO:0007669"/>
    <property type="project" value="UniProtKB-EC"/>
</dbReference>
<accession>A0A7Z0VQE0</accession>
<evidence type="ECO:0000313" key="7">
    <source>
        <dbReference type="Proteomes" id="UP000094769"/>
    </source>
</evidence>
<keyword evidence="3 6" id="KW-0012">Acyltransferase</keyword>
<gene>
    <name evidence="6" type="primary">plsC_1</name>
    <name evidence="6" type="ORF">CODIS_03680</name>
</gene>
<feature type="domain" description="Phospholipid/glycerol acyltransferase" evidence="5">
    <location>
        <begin position="72"/>
        <end position="187"/>
    </location>
</feature>
<dbReference type="PANTHER" id="PTHR10434">
    <property type="entry name" value="1-ACYL-SN-GLYCEROL-3-PHOSPHATE ACYLTRANSFERASE"/>
    <property type="match status" value="1"/>
</dbReference>
<keyword evidence="2 6" id="KW-0808">Transferase</keyword>
<keyword evidence="7" id="KW-1185">Reference proteome</keyword>
<evidence type="ECO:0000259" key="5">
    <source>
        <dbReference type="SMART" id="SM00563"/>
    </source>
</evidence>
<evidence type="ECO:0000256" key="4">
    <source>
        <dbReference type="SAM" id="Phobius"/>
    </source>
</evidence>
<keyword evidence="4" id="KW-1133">Transmembrane helix</keyword>
<dbReference type="AlphaFoldDB" id="A0A7Z0VQE0"/>
<dbReference type="OrthoDB" id="9812274at2"/>
<dbReference type="CDD" id="cd07989">
    <property type="entry name" value="LPLAT_AGPAT-like"/>
    <property type="match status" value="1"/>
</dbReference>
<dbReference type="SUPFAM" id="SSF69593">
    <property type="entry name" value="Glycerol-3-phosphate (1)-acyltransferase"/>
    <property type="match status" value="1"/>
</dbReference>
<comment type="pathway">
    <text evidence="1">Lipid metabolism.</text>
</comment>